<accession>A0A3P3ZPY7</accession>
<dbReference type="EMBL" id="UOYP01000382">
    <property type="protein sequence ID" value="VAY88931.1"/>
    <property type="molecule type" value="Genomic_DNA"/>
</dbReference>
<evidence type="ECO:0000256" key="5">
    <source>
        <dbReference type="ARBA" id="ARBA00022777"/>
    </source>
</evidence>
<evidence type="ECO:0000256" key="6">
    <source>
        <dbReference type="ARBA" id="ARBA00022840"/>
    </source>
</evidence>
<comment type="catalytic activity">
    <reaction evidence="7">
        <text>dCMP + ATP = dCDP + ADP</text>
        <dbReference type="Rhea" id="RHEA:25094"/>
        <dbReference type="ChEBI" id="CHEBI:30616"/>
        <dbReference type="ChEBI" id="CHEBI:57566"/>
        <dbReference type="ChEBI" id="CHEBI:58593"/>
        <dbReference type="ChEBI" id="CHEBI:456216"/>
        <dbReference type="EC" id="2.7.4.25"/>
    </reaction>
</comment>
<dbReference type="EC" id="2.7.4.25" evidence="2"/>
<evidence type="ECO:0000256" key="8">
    <source>
        <dbReference type="ARBA" id="ARBA00048478"/>
    </source>
</evidence>
<dbReference type="GO" id="GO:0036431">
    <property type="term" value="F:dCMP kinase activity"/>
    <property type="evidence" value="ECO:0007669"/>
    <property type="project" value="InterPro"/>
</dbReference>
<keyword evidence="6" id="KW-0067">ATP-binding</keyword>
<gene>
    <name evidence="10" type="primary">cmk</name>
    <name evidence="10" type="ORF">CARN8_4420012</name>
</gene>
<evidence type="ECO:0000256" key="2">
    <source>
        <dbReference type="ARBA" id="ARBA00012906"/>
    </source>
</evidence>
<evidence type="ECO:0000256" key="4">
    <source>
        <dbReference type="ARBA" id="ARBA00022741"/>
    </source>
</evidence>
<dbReference type="Gene3D" id="3.40.50.300">
    <property type="entry name" value="P-loop containing nucleotide triphosphate hydrolases"/>
    <property type="match status" value="1"/>
</dbReference>
<feature type="domain" description="Cytidylate kinase" evidence="9">
    <location>
        <begin position="5"/>
        <end position="214"/>
    </location>
</feature>
<evidence type="ECO:0000259" key="9">
    <source>
        <dbReference type="Pfam" id="PF02224"/>
    </source>
</evidence>
<dbReference type="SUPFAM" id="SSF52540">
    <property type="entry name" value="P-loop containing nucleoside triphosphate hydrolases"/>
    <property type="match status" value="1"/>
</dbReference>
<comment type="catalytic activity">
    <reaction evidence="8">
        <text>CMP + ATP = CDP + ADP</text>
        <dbReference type="Rhea" id="RHEA:11600"/>
        <dbReference type="ChEBI" id="CHEBI:30616"/>
        <dbReference type="ChEBI" id="CHEBI:58069"/>
        <dbReference type="ChEBI" id="CHEBI:60377"/>
        <dbReference type="ChEBI" id="CHEBI:456216"/>
        <dbReference type="EC" id="2.7.4.25"/>
    </reaction>
</comment>
<evidence type="ECO:0000256" key="7">
    <source>
        <dbReference type="ARBA" id="ARBA00047615"/>
    </source>
</evidence>
<dbReference type="AlphaFoldDB" id="A0A3P3ZPY7"/>
<evidence type="ECO:0000256" key="1">
    <source>
        <dbReference type="ARBA" id="ARBA00009427"/>
    </source>
</evidence>
<dbReference type="NCBIfam" id="TIGR00017">
    <property type="entry name" value="cmk"/>
    <property type="match status" value="1"/>
</dbReference>
<name>A0A3P3ZPY7_9ZZZZ</name>
<evidence type="ECO:0000313" key="10">
    <source>
        <dbReference type="EMBL" id="VAY88931.1"/>
    </source>
</evidence>
<sequence>MIPVITIDGPSASGKGTVAQRVAQQLGFHYLDSGALYRLTALAAVRQGLAAAGEETLGETLGQLAAQLPVEFSGNDIYLAGDMVTEAIRTEDCGRLASKLSAFPAVRTALLERQRNFLRLPGLVADGRDMGSVVFPQALLKVFLTATPEVRAQRRFNQLISKGVDVIMENVVRDLRNRDERDRTRAVAPLDPTGALILDTSALSIDQAMVQILAWYSVNAQHEG</sequence>
<keyword evidence="3 10" id="KW-0808">Transferase</keyword>
<dbReference type="InterPro" id="IPR027417">
    <property type="entry name" value="P-loop_NTPase"/>
</dbReference>
<dbReference type="CDD" id="cd02020">
    <property type="entry name" value="CMPK"/>
    <property type="match status" value="1"/>
</dbReference>
<reference evidence="10" key="1">
    <citation type="submission" date="2018-10" db="EMBL/GenBank/DDBJ databases">
        <authorList>
            <person name="Plewniak F."/>
        </authorList>
    </citation>
    <scope>NUCLEOTIDE SEQUENCE</scope>
</reference>
<comment type="similarity">
    <text evidence="1">Belongs to the cytidylate kinase family. Type 1 subfamily.</text>
</comment>
<keyword evidence="5 10" id="KW-0418">Kinase</keyword>
<dbReference type="HAMAP" id="MF_00238">
    <property type="entry name" value="Cytidyl_kinase_type1"/>
    <property type="match status" value="1"/>
</dbReference>
<dbReference type="InterPro" id="IPR003136">
    <property type="entry name" value="Cytidylate_kin"/>
</dbReference>
<dbReference type="InterPro" id="IPR011994">
    <property type="entry name" value="Cytidylate_kinase_dom"/>
</dbReference>
<dbReference type="GO" id="GO:0005524">
    <property type="term" value="F:ATP binding"/>
    <property type="evidence" value="ECO:0007669"/>
    <property type="project" value="UniProtKB-KW"/>
</dbReference>
<keyword evidence="4" id="KW-0547">Nucleotide-binding</keyword>
<evidence type="ECO:0000256" key="3">
    <source>
        <dbReference type="ARBA" id="ARBA00022679"/>
    </source>
</evidence>
<dbReference type="Pfam" id="PF02224">
    <property type="entry name" value="Cytidylate_kin"/>
    <property type="match status" value="1"/>
</dbReference>
<proteinExistence type="inferred from homology"/>
<dbReference type="GO" id="GO:0036430">
    <property type="term" value="F:CMP kinase activity"/>
    <property type="evidence" value="ECO:0007669"/>
    <property type="project" value="RHEA"/>
</dbReference>
<protein>
    <recommendedName>
        <fullName evidence="2">(d)CMP kinase</fullName>
        <ecNumber evidence="2">2.7.4.25</ecNumber>
    </recommendedName>
</protein>
<organism evidence="10">
    <name type="scientific">mine drainage metagenome</name>
    <dbReference type="NCBI Taxonomy" id="410659"/>
    <lineage>
        <taxon>unclassified sequences</taxon>
        <taxon>metagenomes</taxon>
        <taxon>ecological metagenomes</taxon>
    </lineage>
</organism>